<keyword evidence="2" id="KW-1185">Reference proteome</keyword>
<comment type="caution">
    <text evidence="1">The sequence shown here is derived from an EMBL/GenBank/DDBJ whole genome shotgun (WGS) entry which is preliminary data.</text>
</comment>
<sequence>METTKGSTATRAERYRIPPNRILAQYRAYMRAKYKNALSAEATDADVNAIGFSEPVNNI</sequence>
<accession>A0A1B7YQ12</accession>
<dbReference type="EMBL" id="LTAN01000002">
    <property type="protein sequence ID" value="OBR14121.1"/>
    <property type="molecule type" value="Genomic_DNA"/>
</dbReference>
<evidence type="ECO:0000313" key="2">
    <source>
        <dbReference type="Proteomes" id="UP000092177"/>
    </source>
</evidence>
<dbReference type="KEGG" id="chig:CH63R_02847"/>
<protein>
    <submittedName>
        <fullName evidence="1">Uncharacterized protein</fullName>
    </submittedName>
</protein>
<evidence type="ECO:0000313" key="1">
    <source>
        <dbReference type="EMBL" id="OBR14121.1"/>
    </source>
</evidence>
<name>A0A1B7YQ12_COLHI</name>
<dbReference type="Proteomes" id="UP000092177">
    <property type="component" value="Chromosome 2"/>
</dbReference>
<proteinExistence type="predicted"/>
<dbReference type="RefSeq" id="XP_018162638.1">
    <property type="nucleotide sequence ID" value="XM_018297822.1"/>
</dbReference>
<gene>
    <name evidence="1" type="ORF">CH63R_02847</name>
</gene>
<dbReference type="AlphaFoldDB" id="A0A1B7YQ12"/>
<dbReference type="GeneID" id="28861929"/>
<dbReference type="VEuPathDB" id="FungiDB:CH63R_02847"/>
<organism evidence="1 2">
    <name type="scientific">Colletotrichum higginsianum (strain IMI 349063)</name>
    <name type="common">Crucifer anthracnose fungus</name>
    <dbReference type="NCBI Taxonomy" id="759273"/>
    <lineage>
        <taxon>Eukaryota</taxon>
        <taxon>Fungi</taxon>
        <taxon>Dikarya</taxon>
        <taxon>Ascomycota</taxon>
        <taxon>Pezizomycotina</taxon>
        <taxon>Sordariomycetes</taxon>
        <taxon>Hypocreomycetidae</taxon>
        <taxon>Glomerellales</taxon>
        <taxon>Glomerellaceae</taxon>
        <taxon>Colletotrichum</taxon>
        <taxon>Colletotrichum destructivum species complex</taxon>
    </lineage>
</organism>
<reference evidence="2" key="1">
    <citation type="journal article" date="2017" name="BMC Genomics">
        <title>Gapless genome assembly of Colletotrichum higginsianum reveals chromosome structure and association of transposable elements with secondary metabolite gene clusters.</title>
        <authorList>
            <person name="Dallery J.-F."/>
            <person name="Lapalu N."/>
            <person name="Zampounis A."/>
            <person name="Pigne S."/>
            <person name="Luyten I."/>
            <person name="Amselem J."/>
            <person name="Wittenberg A.H.J."/>
            <person name="Zhou S."/>
            <person name="de Queiroz M.V."/>
            <person name="Robin G.P."/>
            <person name="Auger A."/>
            <person name="Hainaut M."/>
            <person name="Henrissat B."/>
            <person name="Kim K.-T."/>
            <person name="Lee Y.-H."/>
            <person name="Lespinet O."/>
            <person name="Schwartz D.C."/>
            <person name="Thon M.R."/>
            <person name="O'Connell R.J."/>
        </authorList>
    </citation>
    <scope>NUCLEOTIDE SEQUENCE [LARGE SCALE GENOMIC DNA]</scope>
    <source>
        <strain evidence="2">IMI 349063</strain>
    </source>
</reference>